<evidence type="ECO:0000313" key="2">
    <source>
        <dbReference type="Proteomes" id="UP001378592"/>
    </source>
</evidence>
<dbReference type="Proteomes" id="UP001378592">
    <property type="component" value="Unassembled WGS sequence"/>
</dbReference>
<name>A0AAN9WIG5_9ORTH</name>
<keyword evidence="2" id="KW-1185">Reference proteome</keyword>
<dbReference type="AlphaFoldDB" id="A0AAN9WIG5"/>
<gene>
    <name evidence="1" type="ORF">R5R35_014249</name>
</gene>
<protein>
    <submittedName>
        <fullName evidence="1">Uncharacterized protein</fullName>
    </submittedName>
</protein>
<organism evidence="1 2">
    <name type="scientific">Gryllus longicercus</name>
    <dbReference type="NCBI Taxonomy" id="2509291"/>
    <lineage>
        <taxon>Eukaryota</taxon>
        <taxon>Metazoa</taxon>
        <taxon>Ecdysozoa</taxon>
        <taxon>Arthropoda</taxon>
        <taxon>Hexapoda</taxon>
        <taxon>Insecta</taxon>
        <taxon>Pterygota</taxon>
        <taxon>Neoptera</taxon>
        <taxon>Polyneoptera</taxon>
        <taxon>Orthoptera</taxon>
        <taxon>Ensifera</taxon>
        <taxon>Gryllidea</taxon>
        <taxon>Grylloidea</taxon>
        <taxon>Gryllidae</taxon>
        <taxon>Gryllinae</taxon>
        <taxon>Gryllus</taxon>
    </lineage>
</organism>
<comment type="caution">
    <text evidence="1">The sequence shown here is derived from an EMBL/GenBank/DDBJ whole genome shotgun (WGS) entry which is preliminary data.</text>
</comment>
<sequence length="517" mass="60491">MDEIYPACAMTSSMNMDENSSYNVFADKSPILIATDSLTNVDNLHSDSEDDLPSYGFNWTPNLKEAQKVEFNVEEARAKRRKDEEFFARMDKLDDLLKKDEPKVSTTTTFGIKDVKSEDEDVQFILRKAKEMKVEEFTVKNASRYEIINLEQSLKIFNHKTLTLGNFLQKCSLERKPKLVSSAFDDVNRSVFDPSLWSPEDREGICFFLFLIMSVHPKYDAVNFCYRTLINESRFSPCFTDFINVFRNWGYDLQVLYKTVPDIYTGLLSCFEDKRPEVNGEVKEHNMSFIFLYLTSIVRRQPPDTFLYLIEPLLRLYFDMKIYSSSLQLSIIDITIFLTGVSHAPKELMSRRVSVKDVHIKNLSLIQQTEICTQIFYRTCFGFPLGFAILQQFLGCPKITYCLEVNLKAVSTLLSEKRNIIETSTFLEIFCYLEIVSMFLFHCDLVTFKDHTQQINYNTWHDLLHDWLLRISHKELVTDPILLKEKISKLKYQLRMKQAIQMRHHRDISLQMSGDNL</sequence>
<accession>A0AAN9WIG5</accession>
<reference evidence="1 2" key="1">
    <citation type="submission" date="2024-03" db="EMBL/GenBank/DDBJ databases">
        <title>The genome assembly and annotation of the cricket Gryllus longicercus Weissman &amp; Gray.</title>
        <authorList>
            <person name="Szrajer S."/>
            <person name="Gray D."/>
            <person name="Ylla G."/>
        </authorList>
    </citation>
    <scope>NUCLEOTIDE SEQUENCE [LARGE SCALE GENOMIC DNA]</scope>
    <source>
        <strain evidence="1">DAG 2021-001</strain>
        <tissue evidence="1">Whole body minus gut</tissue>
    </source>
</reference>
<evidence type="ECO:0000313" key="1">
    <source>
        <dbReference type="EMBL" id="KAK7872454.1"/>
    </source>
</evidence>
<dbReference type="EMBL" id="JAZDUA010000024">
    <property type="protein sequence ID" value="KAK7872454.1"/>
    <property type="molecule type" value="Genomic_DNA"/>
</dbReference>
<proteinExistence type="predicted"/>